<gene>
    <name evidence="1" type="ORF">BJ138DRAFT_1128303</name>
</gene>
<accession>A0ACB8A579</accession>
<name>A0ACB8A579_9AGAM</name>
<keyword evidence="2" id="KW-1185">Reference proteome</keyword>
<sequence length="733" mass="80318">MNTAERAAHRRPNPHTLTRVQRGDGAHIHRGEGTSASVSAGASASVSAGASASVSAGASASASHSIVSGPSHSSAASGRTQTQTHTVAKKRRSGPSSIPAPSSAHVASSIPTQSIPILPSTPSTFLLPSTLEAHDARGKPKSRSRHQHPHPHPHQHPHQNAHTLALVHQSQNAPRPPPPPTEINDSHAHRVKKRERSKSRESARSGGGKDVRGGKEVSGRDSHSSGAKDTVHDAAEYTGPLAAAEFTRLKRENEALKKQSHENKKVIKKQTKVIEELKQRETTNIKLLKDAEHETQRVKTQAKKSEEVLDTIETNTQCQICMDLLFKPYALSPCGHVLCLICLQSWFRRAPSSDSEVEMFNDDTSDLNMHDPDDDDEPAPRRADIPWLSLSAFPQRDEDPAAVRALNQHLGVGSPGPRGRQGDRRRDRQQREYLLYRRKTCPCCRAAVRHRPIPVFVVKAVASALAKVRTTGGMSPGGSGSGNGNATEGDPWEGLFPPENDNDGDEEFTYNPSDDDSNFSADDDESVSQSDDESGESGDDLDELDLLSDYEDAEGGAVSDDSDVFNYGSPRAHGRDGLHYVRPQWEPPSVLIDADDYLFAHLPAGTVDVLRRGGTLAMQEAYELAYEHGRGLVLLLRIDVPRQLDFPRRGSGARAQATVRVYLGWNICLSADDEAGDRFVQWVAGDMTERPERWEVRPTQEREVEVEAWMLLRETEVVEYSDTDSDNYGELDD</sequence>
<comment type="caution">
    <text evidence="1">The sequence shown here is derived from an EMBL/GenBank/DDBJ whole genome shotgun (WGS) entry which is preliminary data.</text>
</comment>
<protein>
    <submittedName>
        <fullName evidence="1">Uncharacterized protein</fullName>
    </submittedName>
</protein>
<organism evidence="1 2">
    <name type="scientific">Hygrophoropsis aurantiaca</name>
    <dbReference type="NCBI Taxonomy" id="72124"/>
    <lineage>
        <taxon>Eukaryota</taxon>
        <taxon>Fungi</taxon>
        <taxon>Dikarya</taxon>
        <taxon>Basidiomycota</taxon>
        <taxon>Agaricomycotina</taxon>
        <taxon>Agaricomycetes</taxon>
        <taxon>Agaricomycetidae</taxon>
        <taxon>Boletales</taxon>
        <taxon>Coniophorineae</taxon>
        <taxon>Hygrophoropsidaceae</taxon>
        <taxon>Hygrophoropsis</taxon>
    </lineage>
</organism>
<dbReference type="Proteomes" id="UP000790377">
    <property type="component" value="Unassembled WGS sequence"/>
</dbReference>
<evidence type="ECO:0000313" key="2">
    <source>
        <dbReference type="Proteomes" id="UP000790377"/>
    </source>
</evidence>
<evidence type="ECO:0000313" key="1">
    <source>
        <dbReference type="EMBL" id="KAH7908616.1"/>
    </source>
</evidence>
<proteinExistence type="predicted"/>
<reference evidence="1" key="1">
    <citation type="journal article" date="2021" name="New Phytol.">
        <title>Evolutionary innovations through gain and loss of genes in the ectomycorrhizal Boletales.</title>
        <authorList>
            <person name="Wu G."/>
            <person name="Miyauchi S."/>
            <person name="Morin E."/>
            <person name="Kuo A."/>
            <person name="Drula E."/>
            <person name="Varga T."/>
            <person name="Kohler A."/>
            <person name="Feng B."/>
            <person name="Cao Y."/>
            <person name="Lipzen A."/>
            <person name="Daum C."/>
            <person name="Hundley H."/>
            <person name="Pangilinan J."/>
            <person name="Johnson J."/>
            <person name="Barry K."/>
            <person name="LaButti K."/>
            <person name="Ng V."/>
            <person name="Ahrendt S."/>
            <person name="Min B."/>
            <person name="Choi I.G."/>
            <person name="Park H."/>
            <person name="Plett J.M."/>
            <person name="Magnuson J."/>
            <person name="Spatafora J.W."/>
            <person name="Nagy L.G."/>
            <person name="Henrissat B."/>
            <person name="Grigoriev I.V."/>
            <person name="Yang Z.L."/>
            <person name="Xu J."/>
            <person name="Martin F.M."/>
        </authorList>
    </citation>
    <scope>NUCLEOTIDE SEQUENCE</scope>
    <source>
        <strain evidence="1">ATCC 28755</strain>
    </source>
</reference>
<dbReference type="EMBL" id="MU267809">
    <property type="protein sequence ID" value="KAH7908616.1"/>
    <property type="molecule type" value="Genomic_DNA"/>
</dbReference>